<evidence type="ECO:0000256" key="2">
    <source>
        <dbReference type="ARBA" id="ARBA00022741"/>
    </source>
</evidence>
<dbReference type="EMBL" id="CP135996">
    <property type="protein sequence ID" value="WOC31799.1"/>
    <property type="molecule type" value="Genomic_DNA"/>
</dbReference>
<feature type="domain" description="ABC transporter" evidence="4">
    <location>
        <begin position="2"/>
        <end position="233"/>
    </location>
</feature>
<dbReference type="GO" id="GO:0016887">
    <property type="term" value="F:ATP hydrolysis activity"/>
    <property type="evidence" value="ECO:0007669"/>
    <property type="project" value="InterPro"/>
</dbReference>
<dbReference type="PROSITE" id="PS50893">
    <property type="entry name" value="ABC_TRANSPORTER_2"/>
    <property type="match status" value="1"/>
</dbReference>
<keyword evidence="2" id="KW-0547">Nucleotide-binding</keyword>
<dbReference type="InterPro" id="IPR027417">
    <property type="entry name" value="P-loop_NTPase"/>
</dbReference>
<evidence type="ECO:0000256" key="3">
    <source>
        <dbReference type="ARBA" id="ARBA00022840"/>
    </source>
</evidence>
<keyword evidence="6" id="KW-1185">Reference proteome</keyword>
<keyword evidence="1" id="KW-0813">Transport</keyword>
<name>A0AA97D9I3_9FIRM</name>
<dbReference type="Pfam" id="PF00005">
    <property type="entry name" value="ABC_tran"/>
    <property type="match status" value="1"/>
</dbReference>
<dbReference type="InterPro" id="IPR003593">
    <property type="entry name" value="AAA+_ATPase"/>
</dbReference>
<dbReference type="PROSITE" id="PS00211">
    <property type="entry name" value="ABC_TRANSPORTER_1"/>
    <property type="match status" value="1"/>
</dbReference>
<keyword evidence="3 5" id="KW-0067">ATP-binding</keyword>
<reference evidence="5" key="1">
    <citation type="submission" date="2023-09" db="EMBL/GenBank/DDBJ databases">
        <authorList>
            <person name="Zeng C."/>
        </authorList>
    </citation>
    <scope>NUCLEOTIDE SEQUENCE</scope>
    <source>
        <strain evidence="5">ZCY20-5</strain>
    </source>
</reference>
<dbReference type="PANTHER" id="PTHR42939">
    <property type="entry name" value="ABC TRANSPORTER ATP-BINDING PROTEIN ALBC-RELATED"/>
    <property type="match status" value="1"/>
</dbReference>
<dbReference type="InterPro" id="IPR017871">
    <property type="entry name" value="ABC_transporter-like_CS"/>
</dbReference>
<dbReference type="InterPro" id="IPR003439">
    <property type="entry name" value="ABC_transporter-like_ATP-bd"/>
</dbReference>
<accession>A0AA97D9I3</accession>
<dbReference type="GO" id="GO:0005524">
    <property type="term" value="F:ATP binding"/>
    <property type="evidence" value="ECO:0007669"/>
    <property type="project" value="UniProtKB-KW"/>
</dbReference>
<evidence type="ECO:0000259" key="4">
    <source>
        <dbReference type="PROSITE" id="PS50893"/>
    </source>
</evidence>
<dbReference type="SMART" id="SM00382">
    <property type="entry name" value="AAA"/>
    <property type="match status" value="1"/>
</dbReference>
<reference evidence="5" key="2">
    <citation type="submission" date="2024-06" db="EMBL/GenBank/DDBJ databases">
        <title>Caproicibacterium argilliputei sp. nov, a novel caproic acid producing anaerobic bacterium isolated from pit mud.</title>
        <authorList>
            <person name="Xia S."/>
        </authorList>
    </citation>
    <scope>NUCLEOTIDE SEQUENCE</scope>
    <source>
        <strain evidence="5">ZCY20-5</strain>
    </source>
</reference>
<evidence type="ECO:0000313" key="6">
    <source>
        <dbReference type="Proteomes" id="UP001300604"/>
    </source>
</evidence>
<dbReference type="SUPFAM" id="SSF52540">
    <property type="entry name" value="P-loop containing nucleoside triphosphate hydrolases"/>
    <property type="match status" value="1"/>
</dbReference>
<protein>
    <submittedName>
        <fullName evidence="5">ABC transporter ATP-binding protein</fullName>
    </submittedName>
</protein>
<dbReference type="AlphaFoldDB" id="A0AA97D9I3"/>
<dbReference type="Proteomes" id="UP001300604">
    <property type="component" value="Chromosome"/>
</dbReference>
<organism evidence="5 6">
    <name type="scientific">Caproicibacterium argilliputei</name>
    <dbReference type="NCBI Taxonomy" id="3030016"/>
    <lineage>
        <taxon>Bacteria</taxon>
        <taxon>Bacillati</taxon>
        <taxon>Bacillota</taxon>
        <taxon>Clostridia</taxon>
        <taxon>Eubacteriales</taxon>
        <taxon>Oscillospiraceae</taxon>
        <taxon>Caproicibacterium</taxon>
    </lineage>
</organism>
<dbReference type="InterPro" id="IPR051782">
    <property type="entry name" value="ABC_Transporter_VariousFunc"/>
</dbReference>
<dbReference type="KEGG" id="carl:PXC00_11450"/>
<gene>
    <name evidence="5" type="ORF">PXC00_11450</name>
</gene>
<evidence type="ECO:0000313" key="5">
    <source>
        <dbReference type="EMBL" id="WOC31799.1"/>
    </source>
</evidence>
<evidence type="ECO:0000256" key="1">
    <source>
        <dbReference type="ARBA" id="ARBA00022448"/>
    </source>
</evidence>
<proteinExistence type="predicted"/>
<dbReference type="CDD" id="cd03230">
    <property type="entry name" value="ABC_DR_subfamily_A"/>
    <property type="match status" value="1"/>
</dbReference>
<dbReference type="Gene3D" id="3.40.50.300">
    <property type="entry name" value="P-loop containing nucleotide triphosphate hydrolases"/>
    <property type="match status" value="1"/>
</dbReference>
<dbReference type="PANTHER" id="PTHR42939:SF1">
    <property type="entry name" value="ABC TRANSPORTER ATP-BINDING PROTEIN ALBC-RELATED"/>
    <property type="match status" value="1"/>
</dbReference>
<sequence>MLNIKNLSKTYKGGKKAVSNLTLDIEAGDIYGFIGHNGAGKTTTIKCAVGILDFDEGEIRIDGHSIQEEPILCKSLTAYIPDNPDLYEHLTGIQYLNFIADIFGISQDDRTDRIQKYAKVFEITSALGDPISSYSHGMKQKLAVIAALAHHPKLLVLDEPFVGLDPQAAFTLKEIMRELCREGSAIFFSTHVLDVAEKLCNKIAIIKNGSLVTSGKTEELTHGQSLESVFLEVVAHVEAD</sequence>
<dbReference type="RefSeq" id="WP_275846741.1">
    <property type="nucleotide sequence ID" value="NZ_CP135996.1"/>
</dbReference>